<keyword evidence="2" id="KW-0645">Protease</keyword>
<dbReference type="WBParaSite" id="PTRK_0000566300.1">
    <property type="protein sequence ID" value="PTRK_0000566300.1"/>
    <property type="gene ID" value="PTRK_0000566300"/>
</dbReference>
<feature type="domain" description="Peptidase M12A" evidence="3">
    <location>
        <begin position="22"/>
        <end position="225"/>
    </location>
</feature>
<dbReference type="AlphaFoldDB" id="A0A0N4ZDK0"/>
<evidence type="ECO:0000256" key="2">
    <source>
        <dbReference type="RuleBase" id="RU361183"/>
    </source>
</evidence>
<comment type="cofactor">
    <cofactor evidence="2">
        <name>Zn(2+)</name>
        <dbReference type="ChEBI" id="CHEBI:29105"/>
    </cofactor>
    <text evidence="2">Binds 1 zinc ion per subunit.</text>
</comment>
<organism evidence="4 5">
    <name type="scientific">Parastrongyloides trichosuri</name>
    <name type="common">Possum-specific nematode worm</name>
    <dbReference type="NCBI Taxonomy" id="131310"/>
    <lineage>
        <taxon>Eukaryota</taxon>
        <taxon>Metazoa</taxon>
        <taxon>Ecdysozoa</taxon>
        <taxon>Nematoda</taxon>
        <taxon>Chromadorea</taxon>
        <taxon>Rhabditida</taxon>
        <taxon>Tylenchina</taxon>
        <taxon>Panagrolaimomorpha</taxon>
        <taxon>Strongyloidoidea</taxon>
        <taxon>Strongyloididae</taxon>
        <taxon>Parastrongyloides</taxon>
    </lineage>
</organism>
<dbReference type="Proteomes" id="UP000038045">
    <property type="component" value="Unplaced"/>
</dbReference>
<dbReference type="PANTHER" id="PTHR10127">
    <property type="entry name" value="DISCOIDIN, CUB, EGF, LAMININ , AND ZINC METALLOPROTEASE DOMAIN CONTAINING"/>
    <property type="match status" value="1"/>
</dbReference>
<evidence type="ECO:0000259" key="3">
    <source>
        <dbReference type="PROSITE" id="PS51864"/>
    </source>
</evidence>
<dbReference type="GO" id="GO:0004222">
    <property type="term" value="F:metalloendopeptidase activity"/>
    <property type="evidence" value="ECO:0007669"/>
    <property type="project" value="UniProtKB-UniRule"/>
</dbReference>
<reference evidence="5" key="1">
    <citation type="submission" date="2017-02" db="UniProtKB">
        <authorList>
            <consortium name="WormBaseParasite"/>
        </authorList>
    </citation>
    <scope>IDENTIFICATION</scope>
</reference>
<dbReference type="EC" id="3.4.24.-" evidence="2"/>
<evidence type="ECO:0000256" key="1">
    <source>
        <dbReference type="PROSITE-ProRule" id="PRU01211"/>
    </source>
</evidence>
<name>A0A0N4ZDK0_PARTI</name>
<keyword evidence="2" id="KW-0378">Hydrolase</keyword>
<dbReference type="SUPFAM" id="SSF55486">
    <property type="entry name" value="Metalloproteases ('zincins'), catalytic domain"/>
    <property type="match status" value="1"/>
</dbReference>
<keyword evidence="4" id="KW-1185">Reference proteome</keyword>
<dbReference type="InterPro" id="IPR001506">
    <property type="entry name" value="Peptidase_M12A"/>
</dbReference>
<dbReference type="GO" id="GO:0006508">
    <property type="term" value="P:proteolysis"/>
    <property type="evidence" value="ECO:0007669"/>
    <property type="project" value="UniProtKB-KW"/>
</dbReference>
<evidence type="ECO:0000313" key="4">
    <source>
        <dbReference type="Proteomes" id="UP000038045"/>
    </source>
</evidence>
<dbReference type="Pfam" id="PF01400">
    <property type="entry name" value="Astacin"/>
    <property type="match status" value="1"/>
</dbReference>
<dbReference type="PANTHER" id="PTHR10127:SF831">
    <property type="entry name" value="ZINC METALLOPROTEINASE NAS-37"/>
    <property type="match status" value="1"/>
</dbReference>
<dbReference type="PROSITE" id="PS51864">
    <property type="entry name" value="ASTACIN"/>
    <property type="match status" value="1"/>
</dbReference>
<keyword evidence="2" id="KW-0862">Zinc</keyword>
<dbReference type="GO" id="GO:0046872">
    <property type="term" value="F:metal ion binding"/>
    <property type="evidence" value="ECO:0007669"/>
    <property type="project" value="UniProtKB-KW"/>
</dbReference>
<proteinExistence type="predicted"/>
<comment type="caution">
    <text evidence="1">Lacks conserved residue(s) required for the propagation of feature annotation.</text>
</comment>
<sequence length="397" mass="46627">MIFNIVIVFLNLYTASARTGDVSILRPDLKWTQSIEYYIDKDWIPFSQFLKKAIKNIEDKTCIQFKESKYEIRGRQGINFLNKARTEAFNIGPLGIQLTNLVGINYHEDFAKTGFIQSVIHITLGAVPESTRCDRDKYITIQYQNIKDNYKKDFDLKNYTCHLVNNISYDYGSVTHHYQYDFSTDSGHKKVLYSNEFSSYFQHTMGQIDHATFNDYKTLNALLCSDKCRDKKNKCHHGGYLNPKNCDQCLCPYGLQGDTCEDAVSIYQYINIFVSGYYSPEHLTAQSWSQYFNEYRDRNRYIYVHAPNYNQKIWLRIKYVRNCDFYTTCLPGRGHEIRYRADKGVMGVCLCGWYDNHFNVVSENNLIIIYFHGRCYRHGLGFDYQLLGDRTDIKNDL</sequence>
<keyword evidence="2" id="KW-0479">Metal-binding</keyword>
<keyword evidence="2" id="KW-0732">Signal</keyword>
<dbReference type="PRINTS" id="PR00480">
    <property type="entry name" value="ASTACIN"/>
</dbReference>
<dbReference type="InterPro" id="IPR024079">
    <property type="entry name" value="MetalloPept_cat_dom_sf"/>
</dbReference>
<feature type="chain" id="PRO_5005733246" description="Metalloendopeptidase" evidence="2">
    <location>
        <begin position="18"/>
        <end position="397"/>
    </location>
</feature>
<protein>
    <recommendedName>
        <fullName evidence="2">Metalloendopeptidase</fullName>
        <ecNumber evidence="2">3.4.24.-</ecNumber>
    </recommendedName>
</protein>
<evidence type="ECO:0000313" key="5">
    <source>
        <dbReference type="WBParaSite" id="PTRK_0000566300.1"/>
    </source>
</evidence>
<dbReference type="Gene3D" id="3.40.390.10">
    <property type="entry name" value="Collagenase (Catalytic Domain)"/>
    <property type="match status" value="1"/>
</dbReference>
<accession>A0A0N4ZDK0</accession>
<keyword evidence="2" id="KW-0482">Metalloprotease</keyword>
<feature type="signal peptide" evidence="2">
    <location>
        <begin position="1"/>
        <end position="17"/>
    </location>
</feature>